<feature type="signal peptide" evidence="2">
    <location>
        <begin position="1"/>
        <end position="37"/>
    </location>
</feature>
<dbReference type="Pfam" id="PF00089">
    <property type="entry name" value="Trypsin"/>
    <property type="match status" value="1"/>
</dbReference>
<evidence type="ECO:0000256" key="2">
    <source>
        <dbReference type="SAM" id="SignalP"/>
    </source>
</evidence>
<accession>A0ABV8HQL6</accession>
<evidence type="ECO:0000256" key="1">
    <source>
        <dbReference type="ARBA" id="ARBA00023157"/>
    </source>
</evidence>
<reference evidence="5" key="1">
    <citation type="journal article" date="2019" name="Int. J. Syst. Evol. Microbiol.">
        <title>The Global Catalogue of Microorganisms (GCM) 10K type strain sequencing project: providing services to taxonomists for standard genome sequencing and annotation.</title>
        <authorList>
            <consortium name="The Broad Institute Genomics Platform"/>
            <consortium name="The Broad Institute Genome Sequencing Center for Infectious Disease"/>
            <person name="Wu L."/>
            <person name="Ma J."/>
        </authorList>
    </citation>
    <scope>NUCLEOTIDE SEQUENCE [LARGE SCALE GENOMIC DNA]</scope>
    <source>
        <strain evidence="5">CGMCC 4.7237</strain>
    </source>
</reference>
<keyword evidence="2" id="KW-0732">Signal</keyword>
<dbReference type="Proteomes" id="UP001595765">
    <property type="component" value="Unassembled WGS sequence"/>
</dbReference>
<gene>
    <name evidence="4" type="ORF">ACFO3J_23110</name>
</gene>
<evidence type="ECO:0000313" key="4">
    <source>
        <dbReference type="EMBL" id="MFC4034343.1"/>
    </source>
</evidence>
<dbReference type="GO" id="GO:0016787">
    <property type="term" value="F:hydrolase activity"/>
    <property type="evidence" value="ECO:0007669"/>
    <property type="project" value="UniProtKB-KW"/>
</dbReference>
<evidence type="ECO:0000313" key="5">
    <source>
        <dbReference type="Proteomes" id="UP001595765"/>
    </source>
</evidence>
<dbReference type="InterPro" id="IPR009003">
    <property type="entry name" value="Peptidase_S1_PA"/>
</dbReference>
<dbReference type="Gene3D" id="2.40.10.10">
    <property type="entry name" value="Trypsin-like serine proteases"/>
    <property type="match status" value="1"/>
</dbReference>
<dbReference type="InterPro" id="IPR043504">
    <property type="entry name" value="Peptidase_S1_PA_chymotrypsin"/>
</dbReference>
<dbReference type="EC" id="3.4.21.-" evidence="4"/>
<keyword evidence="1" id="KW-1015">Disulfide bond</keyword>
<dbReference type="PANTHER" id="PTHR24276">
    <property type="entry name" value="POLYSERASE-RELATED"/>
    <property type="match status" value="1"/>
</dbReference>
<keyword evidence="4" id="KW-0378">Hydrolase</keyword>
<feature type="chain" id="PRO_5045495464" evidence="2">
    <location>
        <begin position="38"/>
        <end position="174"/>
    </location>
</feature>
<dbReference type="PANTHER" id="PTHR24276:SF98">
    <property type="entry name" value="FI18310P1-RELATED"/>
    <property type="match status" value="1"/>
</dbReference>
<evidence type="ECO:0000259" key="3">
    <source>
        <dbReference type="Pfam" id="PF00089"/>
    </source>
</evidence>
<comment type="caution">
    <text evidence="4">The sequence shown here is derived from an EMBL/GenBank/DDBJ whole genome shotgun (WGS) entry which is preliminary data.</text>
</comment>
<sequence length="174" mass="17639">MKVLRRGGRRSALGAVVPLGVVALCAAGLVVAGPAHADAGAGDSTEPRVIGGSPPSLDAHTWLVGLSDGQPHSTVYPCDGVLIAPDKVLTSAYCDRDGSLTGVSGTNAYGTGYHSDISSVWVDPSYHQGAVTADNDIAVLTLSTPFTFADNFLNLPVATANDAALYQSGTQATA</sequence>
<proteinExistence type="predicted"/>
<dbReference type="EMBL" id="JBHSBB010000014">
    <property type="protein sequence ID" value="MFC4034343.1"/>
    <property type="molecule type" value="Genomic_DNA"/>
</dbReference>
<dbReference type="SUPFAM" id="SSF50494">
    <property type="entry name" value="Trypsin-like serine proteases"/>
    <property type="match status" value="1"/>
</dbReference>
<dbReference type="InterPro" id="IPR050430">
    <property type="entry name" value="Peptidase_S1"/>
</dbReference>
<protein>
    <submittedName>
        <fullName evidence="4">Trypsin-like serine protease</fullName>
        <ecNumber evidence="4">3.4.21.-</ecNumber>
    </submittedName>
</protein>
<dbReference type="InterPro" id="IPR001254">
    <property type="entry name" value="Trypsin_dom"/>
</dbReference>
<feature type="domain" description="Peptidase S1" evidence="3">
    <location>
        <begin position="49"/>
        <end position="163"/>
    </location>
</feature>
<organism evidence="4 5">
    <name type="scientific">Streptomyces polygonati</name>
    <dbReference type="NCBI Taxonomy" id="1617087"/>
    <lineage>
        <taxon>Bacteria</taxon>
        <taxon>Bacillati</taxon>
        <taxon>Actinomycetota</taxon>
        <taxon>Actinomycetes</taxon>
        <taxon>Kitasatosporales</taxon>
        <taxon>Streptomycetaceae</taxon>
        <taxon>Streptomyces</taxon>
    </lineage>
</organism>
<keyword evidence="5" id="KW-1185">Reference proteome</keyword>
<name>A0ABV8HQL6_9ACTN</name>
<dbReference type="RefSeq" id="WP_386432300.1">
    <property type="nucleotide sequence ID" value="NZ_JBHSBB010000014.1"/>
</dbReference>